<dbReference type="RefSeq" id="WP_183466975.1">
    <property type="nucleotide sequence ID" value="NZ_JACHVU010000002.1"/>
</dbReference>
<evidence type="ECO:0000256" key="2">
    <source>
        <dbReference type="ARBA" id="ARBA00022692"/>
    </source>
</evidence>
<accession>A0A839Q1X5</accession>
<keyword evidence="1" id="KW-1003">Cell membrane</keyword>
<proteinExistence type="predicted"/>
<dbReference type="AlphaFoldDB" id="A0A839Q1X5"/>
<evidence type="ECO:0000259" key="6">
    <source>
        <dbReference type="Pfam" id="PF06305"/>
    </source>
</evidence>
<keyword evidence="4 5" id="KW-0472">Membrane</keyword>
<evidence type="ECO:0000256" key="1">
    <source>
        <dbReference type="ARBA" id="ARBA00022475"/>
    </source>
</evidence>
<keyword evidence="3 5" id="KW-1133">Transmembrane helix</keyword>
<evidence type="ECO:0000256" key="3">
    <source>
        <dbReference type="ARBA" id="ARBA00022989"/>
    </source>
</evidence>
<evidence type="ECO:0000256" key="4">
    <source>
        <dbReference type="ARBA" id="ARBA00023136"/>
    </source>
</evidence>
<gene>
    <name evidence="7" type="ORF">FHR72_001170</name>
</gene>
<dbReference type="GO" id="GO:0005886">
    <property type="term" value="C:plasma membrane"/>
    <property type="evidence" value="ECO:0007669"/>
    <property type="project" value="InterPro"/>
</dbReference>
<comment type="caution">
    <text evidence="7">The sequence shown here is derived from an EMBL/GenBank/DDBJ whole genome shotgun (WGS) entry which is preliminary data.</text>
</comment>
<dbReference type="Proteomes" id="UP000550501">
    <property type="component" value="Unassembled WGS sequence"/>
</dbReference>
<protein>
    <submittedName>
        <fullName evidence="7">Putative integral membrane protein</fullName>
    </submittedName>
</protein>
<dbReference type="EMBL" id="JACHVU010000002">
    <property type="protein sequence ID" value="MBB2989707.1"/>
    <property type="molecule type" value="Genomic_DNA"/>
</dbReference>
<dbReference type="InterPro" id="IPR010445">
    <property type="entry name" value="LapA_dom"/>
</dbReference>
<keyword evidence="2 5" id="KW-0812">Transmembrane</keyword>
<feature type="transmembrane region" description="Helical" evidence="5">
    <location>
        <begin position="12"/>
        <end position="36"/>
    </location>
</feature>
<reference evidence="7 8" key="1">
    <citation type="submission" date="2020-08" db="EMBL/GenBank/DDBJ databases">
        <title>The Agave Microbiome: Exploring the role of microbial communities in plant adaptations to desert environments.</title>
        <authorList>
            <person name="Partida-Martinez L.P."/>
        </authorList>
    </citation>
    <scope>NUCLEOTIDE SEQUENCE [LARGE SCALE GENOMIC DNA]</scope>
    <source>
        <strain evidence="7 8">AT2.18</strain>
    </source>
</reference>
<evidence type="ECO:0000313" key="8">
    <source>
        <dbReference type="Proteomes" id="UP000550501"/>
    </source>
</evidence>
<evidence type="ECO:0000256" key="5">
    <source>
        <dbReference type="SAM" id="Phobius"/>
    </source>
</evidence>
<name>A0A839Q1X5_MYCIR</name>
<keyword evidence="8" id="KW-1185">Reference proteome</keyword>
<feature type="transmembrane region" description="Helical" evidence="5">
    <location>
        <begin position="56"/>
        <end position="77"/>
    </location>
</feature>
<organism evidence="7 8">
    <name type="scientific">Mycolicibacterium iranicum</name>
    <name type="common">Mycobacterium iranicum</name>
    <dbReference type="NCBI Taxonomy" id="912594"/>
    <lineage>
        <taxon>Bacteria</taxon>
        <taxon>Bacillati</taxon>
        <taxon>Actinomycetota</taxon>
        <taxon>Actinomycetes</taxon>
        <taxon>Mycobacteriales</taxon>
        <taxon>Mycobacteriaceae</taxon>
        <taxon>Mycolicibacterium</taxon>
    </lineage>
</organism>
<feature type="domain" description="Lipopolysaccharide assembly protein A" evidence="6">
    <location>
        <begin position="37"/>
        <end position="83"/>
    </location>
</feature>
<evidence type="ECO:0000313" key="7">
    <source>
        <dbReference type="EMBL" id="MBB2989707.1"/>
    </source>
</evidence>
<dbReference type="Pfam" id="PF06305">
    <property type="entry name" value="LapA_dom"/>
    <property type="match status" value="1"/>
</dbReference>
<sequence>MTISGTGNRRTGGGLAAKLTLGVALGLVVALLLFVAQNTTHTQINFVGWNFSVAQGVSLLGAAAVGAVIALIVSAAVRLRRAVR</sequence>